<keyword evidence="4" id="KW-1185">Reference proteome</keyword>
<evidence type="ECO:0000256" key="1">
    <source>
        <dbReference type="PROSITE-ProRule" id="PRU00169"/>
    </source>
</evidence>
<name>A0ABR7X4R0_9SPHI</name>
<dbReference type="PANTHER" id="PTHR45526">
    <property type="entry name" value="TRANSCRIPTIONAL REGULATORY PROTEIN DPIA"/>
    <property type="match status" value="1"/>
</dbReference>
<comment type="caution">
    <text evidence="3">The sequence shown here is derived from an EMBL/GenBank/DDBJ whole genome shotgun (WGS) entry which is preliminary data.</text>
</comment>
<dbReference type="Pfam" id="PF00072">
    <property type="entry name" value="Response_reg"/>
    <property type="match status" value="1"/>
</dbReference>
<organism evidence="3 4">
    <name type="scientific">Mucilaginibacter rigui</name>
    <dbReference type="NCBI Taxonomy" id="534635"/>
    <lineage>
        <taxon>Bacteria</taxon>
        <taxon>Pseudomonadati</taxon>
        <taxon>Bacteroidota</taxon>
        <taxon>Sphingobacteriia</taxon>
        <taxon>Sphingobacteriales</taxon>
        <taxon>Sphingobacteriaceae</taxon>
        <taxon>Mucilaginibacter</taxon>
    </lineage>
</organism>
<feature type="domain" description="Response regulatory" evidence="2">
    <location>
        <begin position="3"/>
        <end position="89"/>
    </location>
</feature>
<sequence>MLKVLIVDDEPLARQQLEAYVSRLPFLQLAGVARNTVAANGILRSKPVDLVFLDIQMPQVSGIEFLKSQEIIQQVILVTAFSGIRDRGV</sequence>
<dbReference type="RefSeq" id="WP_191174477.1">
    <property type="nucleotide sequence ID" value="NZ_JACWMW010000001.1"/>
</dbReference>
<dbReference type="Gene3D" id="3.40.50.2300">
    <property type="match status" value="1"/>
</dbReference>
<evidence type="ECO:0000313" key="4">
    <source>
        <dbReference type="Proteomes" id="UP000618754"/>
    </source>
</evidence>
<accession>A0ABR7X4R0</accession>
<dbReference type="SUPFAM" id="SSF52172">
    <property type="entry name" value="CheY-like"/>
    <property type="match status" value="1"/>
</dbReference>
<dbReference type="Proteomes" id="UP000618754">
    <property type="component" value="Unassembled WGS sequence"/>
</dbReference>
<dbReference type="PROSITE" id="PS50110">
    <property type="entry name" value="RESPONSE_REGULATORY"/>
    <property type="match status" value="1"/>
</dbReference>
<dbReference type="PANTHER" id="PTHR45526:SF1">
    <property type="entry name" value="TRANSCRIPTIONAL REGULATORY PROTEIN DCUR-RELATED"/>
    <property type="match status" value="1"/>
</dbReference>
<dbReference type="InterPro" id="IPR051271">
    <property type="entry name" value="2C-system_Tx_regulators"/>
</dbReference>
<dbReference type="InterPro" id="IPR001789">
    <property type="entry name" value="Sig_transdc_resp-reg_receiver"/>
</dbReference>
<proteinExistence type="predicted"/>
<evidence type="ECO:0000259" key="2">
    <source>
        <dbReference type="PROSITE" id="PS50110"/>
    </source>
</evidence>
<gene>
    <name evidence="3" type="ORF">IDJ75_04935</name>
</gene>
<evidence type="ECO:0000313" key="3">
    <source>
        <dbReference type="EMBL" id="MBD1384615.1"/>
    </source>
</evidence>
<dbReference type="EMBL" id="JACWMW010000001">
    <property type="protein sequence ID" value="MBD1384615.1"/>
    <property type="molecule type" value="Genomic_DNA"/>
</dbReference>
<protein>
    <submittedName>
        <fullName evidence="3">Response regulator</fullName>
    </submittedName>
</protein>
<dbReference type="InterPro" id="IPR011006">
    <property type="entry name" value="CheY-like_superfamily"/>
</dbReference>
<keyword evidence="1" id="KW-0597">Phosphoprotein</keyword>
<reference evidence="3 4" key="1">
    <citation type="submission" date="2020-09" db="EMBL/GenBank/DDBJ databases">
        <title>Novel species of Mucilaginibacter isolated from a glacier on the Tibetan Plateau.</title>
        <authorList>
            <person name="Liu Q."/>
            <person name="Xin Y.-H."/>
        </authorList>
    </citation>
    <scope>NUCLEOTIDE SEQUENCE [LARGE SCALE GENOMIC DNA]</scope>
    <source>
        <strain evidence="3 4">CGMCC 1.13878</strain>
    </source>
</reference>
<feature type="modified residue" description="4-aspartylphosphate" evidence="1">
    <location>
        <position position="54"/>
    </location>
</feature>